<proteinExistence type="predicted"/>
<dbReference type="Proteomes" id="UP001062846">
    <property type="component" value="Chromosome 2"/>
</dbReference>
<evidence type="ECO:0000313" key="2">
    <source>
        <dbReference type="Proteomes" id="UP001062846"/>
    </source>
</evidence>
<dbReference type="EMBL" id="CM046389">
    <property type="protein sequence ID" value="KAI8568177.1"/>
    <property type="molecule type" value="Genomic_DNA"/>
</dbReference>
<protein>
    <submittedName>
        <fullName evidence="1">Uncharacterized protein</fullName>
    </submittedName>
</protein>
<gene>
    <name evidence="1" type="ORF">RHMOL_Rhmol02G0177200</name>
</gene>
<sequence length="53" mass="6026">MGGDQAPLPTGFHRLSHGYPKHAHSIRHLNYLPSGESFLSFPRRDKLQRDDAL</sequence>
<organism evidence="1 2">
    <name type="scientific">Rhododendron molle</name>
    <name type="common">Chinese azalea</name>
    <name type="synonym">Azalea mollis</name>
    <dbReference type="NCBI Taxonomy" id="49168"/>
    <lineage>
        <taxon>Eukaryota</taxon>
        <taxon>Viridiplantae</taxon>
        <taxon>Streptophyta</taxon>
        <taxon>Embryophyta</taxon>
        <taxon>Tracheophyta</taxon>
        <taxon>Spermatophyta</taxon>
        <taxon>Magnoliopsida</taxon>
        <taxon>eudicotyledons</taxon>
        <taxon>Gunneridae</taxon>
        <taxon>Pentapetalae</taxon>
        <taxon>asterids</taxon>
        <taxon>Ericales</taxon>
        <taxon>Ericaceae</taxon>
        <taxon>Ericoideae</taxon>
        <taxon>Rhodoreae</taxon>
        <taxon>Rhododendron</taxon>
    </lineage>
</organism>
<keyword evidence="2" id="KW-1185">Reference proteome</keyword>
<name>A0ACC0PR06_RHOML</name>
<reference evidence="1" key="1">
    <citation type="submission" date="2022-02" db="EMBL/GenBank/DDBJ databases">
        <title>Plant Genome Project.</title>
        <authorList>
            <person name="Zhang R.-G."/>
        </authorList>
    </citation>
    <scope>NUCLEOTIDE SEQUENCE</scope>
    <source>
        <strain evidence="1">AT1</strain>
    </source>
</reference>
<evidence type="ECO:0000313" key="1">
    <source>
        <dbReference type="EMBL" id="KAI8568177.1"/>
    </source>
</evidence>
<accession>A0ACC0PR06</accession>
<comment type="caution">
    <text evidence="1">The sequence shown here is derived from an EMBL/GenBank/DDBJ whole genome shotgun (WGS) entry which is preliminary data.</text>
</comment>